<accession>A0A834RA49</accession>
<name>A0A834RA49_SARSC</name>
<feature type="domain" description="BED-type" evidence="7">
    <location>
        <begin position="276"/>
        <end position="329"/>
    </location>
</feature>
<dbReference type="InterPro" id="IPR053031">
    <property type="entry name" value="Cuticle_assoc_protein"/>
</dbReference>
<dbReference type="GO" id="GO:0006357">
    <property type="term" value="P:regulation of transcription by RNA polymerase II"/>
    <property type="evidence" value="ECO:0007669"/>
    <property type="project" value="TreeGrafter"/>
</dbReference>
<feature type="compositionally biased region" description="Acidic residues" evidence="6">
    <location>
        <begin position="476"/>
        <end position="487"/>
    </location>
</feature>
<evidence type="ECO:0000256" key="5">
    <source>
        <dbReference type="SAM" id="Coils"/>
    </source>
</evidence>
<keyword evidence="2 4" id="KW-0863">Zinc-finger</keyword>
<dbReference type="OrthoDB" id="6505018at2759"/>
<protein>
    <recommendedName>
        <fullName evidence="7">BED-type domain-containing protein</fullName>
    </recommendedName>
</protein>
<feature type="compositionally biased region" description="Basic and acidic residues" evidence="6">
    <location>
        <begin position="488"/>
        <end position="504"/>
    </location>
</feature>
<dbReference type="EMBL" id="WVUK01000058">
    <property type="protein sequence ID" value="KAF7491646.1"/>
    <property type="molecule type" value="Genomic_DNA"/>
</dbReference>
<dbReference type="InterPro" id="IPR003656">
    <property type="entry name" value="Znf_BED"/>
</dbReference>
<dbReference type="Proteomes" id="UP000070412">
    <property type="component" value="Unassembled WGS sequence"/>
</dbReference>
<feature type="compositionally biased region" description="Acidic residues" evidence="6">
    <location>
        <begin position="432"/>
        <end position="459"/>
    </location>
</feature>
<dbReference type="GO" id="GO:0005634">
    <property type="term" value="C:nucleus"/>
    <property type="evidence" value="ECO:0007669"/>
    <property type="project" value="TreeGrafter"/>
</dbReference>
<proteinExistence type="predicted"/>
<sequence length="532" mass="62664">MTAVVDENHQELTFELIDVKSLANSDLDDIVPNHSNSLDEENDYLKKEMKLLQEKCTILQAQVQHQSKLIELLIRLDMLKSYEDPDQKDLEDLHKKIHLCTNLTEEYAIKFQEICNEKRRILIPDNSHEPEKKSAIWDHFTVIINSEGAKTVRCNYCHKVFNHKQMNTNKCREHILEKCDEAPESLRTKHKSKVNPKSLNLNILYGIISPRQKEMIAYSSKIHRKIQSTGIEYSSKNATKCREHLAFKCTKITDEARSEMRSTFSQEYIDALLNTTKRSTIWEHFCVYEDDDHKTMIQCIYCCMNYANKNATKCREHLLERCDKVPLSIQHQIRDSLYETPSKTWTQIKIPIWKHFSVMNLKDRKQYKCDYCKKIYASKNVTKFRLHLLYKCESIPEDVRTCLNEEVSNSGTKTGAFGDNIVGNNNHSLIFEDADNDNTNDDEDDEIEPNPDEEDDENIEPSNVKRLKNMKNQNENLDEECDDEENEESRSSDKQDMNNEDDNRHRKHRDITNDEFEEQRKKIIKRIKKELT</sequence>
<evidence type="ECO:0000256" key="4">
    <source>
        <dbReference type="PROSITE-ProRule" id="PRU00027"/>
    </source>
</evidence>
<dbReference type="PROSITE" id="PS50808">
    <property type="entry name" value="ZF_BED"/>
    <property type="match status" value="3"/>
</dbReference>
<evidence type="ECO:0000256" key="1">
    <source>
        <dbReference type="ARBA" id="ARBA00022723"/>
    </source>
</evidence>
<dbReference type="GO" id="GO:0008270">
    <property type="term" value="F:zinc ion binding"/>
    <property type="evidence" value="ECO:0007669"/>
    <property type="project" value="UniProtKB-KW"/>
</dbReference>
<feature type="region of interest" description="Disordered" evidence="6">
    <location>
        <begin position="430"/>
        <end position="520"/>
    </location>
</feature>
<evidence type="ECO:0000313" key="9">
    <source>
        <dbReference type="EnsemblMetazoa" id="KAF7491646.1"/>
    </source>
</evidence>
<reference evidence="8" key="2">
    <citation type="submission" date="2020-01" db="EMBL/GenBank/DDBJ databases">
        <authorList>
            <person name="Korhonen P.K.K."/>
            <person name="Guangxu M.G."/>
            <person name="Wang T.W."/>
            <person name="Stroehlein A.J.S."/>
            <person name="Young N.D."/>
            <person name="Ang C.-S.A."/>
            <person name="Fernando D.W.F."/>
            <person name="Lu H.L."/>
            <person name="Taylor S.T."/>
            <person name="Ehtesham M.E.M."/>
            <person name="Najaraj S.H.N."/>
            <person name="Harsha G.H.G."/>
            <person name="Madugundu A.M."/>
            <person name="Renuse S.R."/>
            <person name="Holt D.H."/>
            <person name="Pandey A.P."/>
            <person name="Papenfuss A.P."/>
            <person name="Gasser R.B.G."/>
            <person name="Fischer K.F."/>
        </authorList>
    </citation>
    <scope>NUCLEOTIDE SEQUENCE</scope>
    <source>
        <strain evidence="8">SSS_KF_BRIS2020</strain>
    </source>
</reference>
<evidence type="ECO:0000256" key="6">
    <source>
        <dbReference type="SAM" id="MobiDB-lite"/>
    </source>
</evidence>
<reference evidence="9" key="3">
    <citation type="submission" date="2022-06" db="UniProtKB">
        <authorList>
            <consortium name="EnsemblMetazoa"/>
        </authorList>
    </citation>
    <scope>IDENTIFICATION</scope>
</reference>
<evidence type="ECO:0000313" key="8">
    <source>
        <dbReference type="EMBL" id="KAF7491646.1"/>
    </source>
</evidence>
<keyword evidence="5" id="KW-0175">Coiled coil</keyword>
<feature type="coiled-coil region" evidence="5">
    <location>
        <begin position="35"/>
        <end position="62"/>
    </location>
</feature>
<dbReference type="Pfam" id="PF02892">
    <property type="entry name" value="zf-BED"/>
    <property type="match status" value="2"/>
</dbReference>
<evidence type="ECO:0000313" key="10">
    <source>
        <dbReference type="Proteomes" id="UP000070412"/>
    </source>
</evidence>
<organism evidence="8">
    <name type="scientific">Sarcoptes scabiei</name>
    <name type="common">Itch mite</name>
    <name type="synonym">Acarus scabiei</name>
    <dbReference type="NCBI Taxonomy" id="52283"/>
    <lineage>
        <taxon>Eukaryota</taxon>
        <taxon>Metazoa</taxon>
        <taxon>Ecdysozoa</taxon>
        <taxon>Arthropoda</taxon>
        <taxon>Chelicerata</taxon>
        <taxon>Arachnida</taxon>
        <taxon>Acari</taxon>
        <taxon>Acariformes</taxon>
        <taxon>Sarcoptiformes</taxon>
        <taxon>Astigmata</taxon>
        <taxon>Psoroptidia</taxon>
        <taxon>Sarcoptoidea</taxon>
        <taxon>Sarcoptidae</taxon>
        <taxon>Sarcoptinae</taxon>
        <taxon>Sarcoptes</taxon>
    </lineage>
</organism>
<dbReference type="EnsemblMetazoa" id="SSS_29s_mrna">
    <property type="protein sequence ID" value="KAF7491646.1"/>
    <property type="gene ID" value="SSS_29"/>
</dbReference>
<dbReference type="GO" id="GO:1990837">
    <property type="term" value="F:sequence-specific double-stranded DNA binding"/>
    <property type="evidence" value="ECO:0007669"/>
    <property type="project" value="TreeGrafter"/>
</dbReference>
<reference evidence="10" key="1">
    <citation type="journal article" date="2020" name="PLoS Negl. Trop. Dis.">
        <title>High-quality nuclear genome for Sarcoptes scabiei-A critical resource for a neglected parasite.</title>
        <authorList>
            <person name="Korhonen P.K."/>
            <person name="Gasser R.B."/>
            <person name="Ma G."/>
            <person name="Wang T."/>
            <person name="Stroehlein A.J."/>
            <person name="Young N.D."/>
            <person name="Ang C.S."/>
            <person name="Fernando D.D."/>
            <person name="Lu H.C."/>
            <person name="Taylor S."/>
            <person name="Reynolds S.L."/>
            <person name="Mofiz E."/>
            <person name="Najaraj S.H."/>
            <person name="Gowda H."/>
            <person name="Madugundu A."/>
            <person name="Renuse S."/>
            <person name="Holt D."/>
            <person name="Pandey A."/>
            <person name="Papenfuss A.T."/>
            <person name="Fischer K."/>
        </authorList>
    </citation>
    <scope>NUCLEOTIDE SEQUENCE [LARGE SCALE GENOMIC DNA]</scope>
</reference>
<feature type="domain" description="BED-type" evidence="7">
    <location>
        <begin position="131"/>
        <end position="186"/>
    </location>
</feature>
<keyword evidence="10" id="KW-1185">Reference proteome</keyword>
<dbReference type="PANTHER" id="PTHR34396:SF25">
    <property type="entry name" value="BOUNDARY ELEMENT ASSOCIATED FACTOR"/>
    <property type="match status" value="1"/>
</dbReference>
<keyword evidence="3" id="KW-0862">Zinc</keyword>
<gene>
    <name evidence="8" type="ORF">SSS_29</name>
</gene>
<feature type="domain" description="BED-type" evidence="7">
    <location>
        <begin position="347"/>
        <end position="399"/>
    </location>
</feature>
<dbReference type="PANTHER" id="PTHR34396">
    <property type="entry name" value="OS03G0264950 PROTEIN-RELATED"/>
    <property type="match status" value="1"/>
</dbReference>
<evidence type="ECO:0000256" key="3">
    <source>
        <dbReference type="ARBA" id="ARBA00022833"/>
    </source>
</evidence>
<evidence type="ECO:0000256" key="2">
    <source>
        <dbReference type="ARBA" id="ARBA00022771"/>
    </source>
</evidence>
<dbReference type="SMART" id="SM00614">
    <property type="entry name" value="ZnF_BED"/>
    <property type="match status" value="2"/>
</dbReference>
<evidence type="ECO:0000259" key="7">
    <source>
        <dbReference type="PROSITE" id="PS50808"/>
    </source>
</evidence>
<dbReference type="AlphaFoldDB" id="A0A834RA49"/>
<keyword evidence="1" id="KW-0479">Metal-binding</keyword>